<name>A0A6A4E1R0_9STRA</name>
<evidence type="ECO:0000259" key="2">
    <source>
        <dbReference type="PROSITE" id="PS50878"/>
    </source>
</evidence>
<evidence type="ECO:0000313" key="3">
    <source>
        <dbReference type="EMBL" id="KAE9316264.1"/>
    </source>
</evidence>
<reference evidence="3 4" key="1">
    <citation type="submission" date="2018-08" db="EMBL/GenBank/DDBJ databases">
        <title>Genomic investigation of the strawberry pathogen Phytophthora fragariae indicates pathogenicity is determined by transcriptional variation in three key races.</title>
        <authorList>
            <person name="Adams T.M."/>
            <person name="Armitage A.D."/>
            <person name="Sobczyk M.K."/>
            <person name="Bates H.J."/>
            <person name="Dunwell J.M."/>
            <person name="Nellist C.F."/>
            <person name="Harrison R.J."/>
        </authorList>
    </citation>
    <scope>NUCLEOTIDE SEQUENCE [LARGE SCALE GENOMIC DNA]</scope>
    <source>
        <strain evidence="3 4">SCRP333</strain>
    </source>
</reference>
<evidence type="ECO:0000256" key="1">
    <source>
        <dbReference type="SAM" id="MobiDB-lite"/>
    </source>
</evidence>
<dbReference type="InterPro" id="IPR043502">
    <property type="entry name" value="DNA/RNA_pol_sf"/>
</dbReference>
<comment type="caution">
    <text evidence="3">The sequence shown here is derived from an EMBL/GenBank/DDBJ whole genome shotgun (WGS) entry which is preliminary data.</text>
</comment>
<evidence type="ECO:0000313" key="4">
    <source>
        <dbReference type="Proteomes" id="UP000434957"/>
    </source>
</evidence>
<organism evidence="3 4">
    <name type="scientific">Phytophthora rubi</name>
    <dbReference type="NCBI Taxonomy" id="129364"/>
    <lineage>
        <taxon>Eukaryota</taxon>
        <taxon>Sar</taxon>
        <taxon>Stramenopiles</taxon>
        <taxon>Oomycota</taxon>
        <taxon>Peronosporomycetes</taxon>
        <taxon>Peronosporales</taxon>
        <taxon>Peronosporaceae</taxon>
        <taxon>Phytophthora</taxon>
    </lineage>
</organism>
<keyword evidence="4" id="KW-1185">Reference proteome</keyword>
<feature type="compositionally biased region" description="Basic and acidic residues" evidence="1">
    <location>
        <begin position="1024"/>
        <end position="1035"/>
    </location>
</feature>
<protein>
    <recommendedName>
        <fullName evidence="2">Reverse transcriptase domain-containing protein</fullName>
    </recommendedName>
</protein>
<dbReference type="Proteomes" id="UP000434957">
    <property type="component" value="Unassembled WGS sequence"/>
</dbReference>
<dbReference type="Pfam" id="PF00078">
    <property type="entry name" value="RVT_1"/>
    <property type="match status" value="1"/>
</dbReference>
<dbReference type="SUPFAM" id="SSF56672">
    <property type="entry name" value="DNA/RNA polymerases"/>
    <property type="match status" value="1"/>
</dbReference>
<dbReference type="EMBL" id="QXFT01001532">
    <property type="protein sequence ID" value="KAE9316264.1"/>
    <property type="molecule type" value="Genomic_DNA"/>
</dbReference>
<dbReference type="AlphaFoldDB" id="A0A6A4E1R0"/>
<feature type="region of interest" description="Disordered" evidence="1">
    <location>
        <begin position="998"/>
        <end position="1035"/>
    </location>
</feature>
<accession>A0A6A4E1R0</accession>
<dbReference type="CDD" id="cd01650">
    <property type="entry name" value="RT_nLTR_like"/>
    <property type="match status" value="1"/>
</dbReference>
<sequence length="1035" mass="116176">MADNWADIFNGQAEEKEAIEGYVAKFQTAWRRVDLSEIDDEITELEVEAVINKCKAGKAVSPDDLGNEWYKDHIKELVPIQTKLFNDCLNEGTTPSSFVEAYIFSISKGGDTSNPLNYRPIALLNTDYKIFTRILAWRVRRSIAELVHNTQFGFIPGRTIHEAIDLFEAAKERCRRGEDLAEAQVLLLDFAKAYDSLDRDFLFAVLKAKGFPAKFCRIIREIHHGTTVQFMANGSLSEKLKVTTGGLKGISLDPVHNDQQLKVAGYADDTAIYIADRGMQAEAIRAVARFSAVSGLMLNVGKCAAIRLGEVKEGDTGELDQQQIAETASLRYLGHVAGTGDTTEGAWEKAMGALRVRLVLAEEKTNTVKQRAAIAAAVIVPKLLYVARHAWPSEKIIKKVDWCIRQFVWKAAFAEPERAAAGWIRAEIAELEPLLGGLGIPNIRDELKAMSAMVVSDWALSCNKQIQQVGEILQERDIGQAEHVVPVNIVPAHKVGSSLWGTGRPWATYALARESRTKEEALEAACHLRRLMRHCNGLVTRWSTQGLQIKCEGEIRREMQKAKAMRETSSGKCMQRAVQELPLASLRLCDAQGVCEKWKTFKNLTRAADGLKICKVVTIERTSCGGVVFVPVLMDVPLPSGLAHLFRELCLIILANFPELIFPWTEEEALTVGHVLEDKNHLFTVHKEGELEIRHTCESETKKVGWTTTARTMQEAVAQVLDLKSTQVSITPHPWICRLNPVWVGHRRWTLTRKKYKALMRRHKTEEVKMAWSSIQRKWTESDVEIAAALNELTRKRVHALEGVTAYQTQNIIKLKMGRLRLWAGDQLGFGCPRAECRRQSAAGLAHLIWGCPDAKAHWDSVLRRWQLAEQRAVEVERDRKREIRDVFSLRLNAVPLWLQRWSNDMIEGVKEDAIQVANEMWAICGAVTITAIWRWNVDQVHRVPTNVQTREESLALLAGAVREAFARYRMGLYPLTPRTVVQLEVAEELASRWNAQINEGGGGTRSPHTQTERVLGGGTEGDGGGKWREARADN</sequence>
<dbReference type="PROSITE" id="PS50878">
    <property type="entry name" value="RT_POL"/>
    <property type="match status" value="1"/>
</dbReference>
<proteinExistence type="predicted"/>
<feature type="domain" description="Reverse transcriptase" evidence="2">
    <location>
        <begin position="87"/>
        <end position="337"/>
    </location>
</feature>
<gene>
    <name evidence="3" type="ORF">PR003_g18766</name>
</gene>
<dbReference type="InterPro" id="IPR000477">
    <property type="entry name" value="RT_dom"/>
</dbReference>
<dbReference type="PANTHER" id="PTHR19446">
    <property type="entry name" value="REVERSE TRANSCRIPTASES"/>
    <property type="match status" value="1"/>
</dbReference>